<organism evidence="5 6">
    <name type="scientific">Batillaria attramentaria</name>
    <dbReference type="NCBI Taxonomy" id="370345"/>
    <lineage>
        <taxon>Eukaryota</taxon>
        <taxon>Metazoa</taxon>
        <taxon>Spiralia</taxon>
        <taxon>Lophotrochozoa</taxon>
        <taxon>Mollusca</taxon>
        <taxon>Gastropoda</taxon>
        <taxon>Caenogastropoda</taxon>
        <taxon>Sorbeoconcha</taxon>
        <taxon>Cerithioidea</taxon>
        <taxon>Batillariidae</taxon>
        <taxon>Batillaria</taxon>
    </lineage>
</organism>
<dbReference type="AlphaFoldDB" id="A0ABD0KB70"/>
<dbReference type="InterPro" id="IPR035899">
    <property type="entry name" value="DBL_dom_sf"/>
</dbReference>
<dbReference type="EMBL" id="JACVVK020000212">
    <property type="protein sequence ID" value="KAK7484305.1"/>
    <property type="molecule type" value="Genomic_DNA"/>
</dbReference>
<dbReference type="PANTHER" id="PTHR13217">
    <property type="entry name" value="PLECKSTRIN HOMOLOGY DOMAIN-CONTAINING FAMILY G MEMBER 7"/>
    <property type="match status" value="1"/>
</dbReference>
<dbReference type="InterPro" id="IPR001849">
    <property type="entry name" value="PH_domain"/>
</dbReference>
<evidence type="ECO:0000259" key="3">
    <source>
        <dbReference type="PROSITE" id="PS50003"/>
    </source>
</evidence>
<evidence type="ECO:0008006" key="7">
    <source>
        <dbReference type="Google" id="ProtNLM"/>
    </source>
</evidence>
<evidence type="ECO:0000313" key="5">
    <source>
        <dbReference type="EMBL" id="KAK7484305.1"/>
    </source>
</evidence>
<keyword evidence="6" id="KW-1185">Reference proteome</keyword>
<keyword evidence="1" id="KW-0175">Coiled coil</keyword>
<dbReference type="Gene3D" id="2.30.29.30">
    <property type="entry name" value="Pleckstrin-homology domain (PH domain)/Phosphotyrosine-binding domain (PTB)"/>
    <property type="match status" value="1"/>
</dbReference>
<feature type="region of interest" description="Disordered" evidence="2">
    <location>
        <begin position="81"/>
        <end position="100"/>
    </location>
</feature>
<dbReference type="Pfam" id="PF16652">
    <property type="entry name" value="PH_13"/>
    <property type="match status" value="1"/>
</dbReference>
<dbReference type="SUPFAM" id="SSF48065">
    <property type="entry name" value="DBL homology domain (DH-domain)"/>
    <property type="match status" value="1"/>
</dbReference>
<dbReference type="PROSITE" id="PS50003">
    <property type="entry name" value="PH_DOMAIN"/>
    <property type="match status" value="1"/>
</dbReference>
<feature type="domain" description="DH" evidence="4">
    <location>
        <begin position="167"/>
        <end position="361"/>
    </location>
</feature>
<evidence type="ECO:0000256" key="2">
    <source>
        <dbReference type="SAM" id="MobiDB-lite"/>
    </source>
</evidence>
<accession>A0ABD0KB70</accession>
<dbReference type="SMART" id="SM00233">
    <property type="entry name" value="PH"/>
    <property type="match status" value="1"/>
</dbReference>
<dbReference type="Gene3D" id="1.20.900.10">
    <property type="entry name" value="Dbl homology (DH) domain"/>
    <property type="match status" value="1"/>
</dbReference>
<dbReference type="SMART" id="SM00325">
    <property type="entry name" value="RhoGEF"/>
    <property type="match status" value="1"/>
</dbReference>
<evidence type="ECO:0000259" key="4">
    <source>
        <dbReference type="PROSITE" id="PS50010"/>
    </source>
</evidence>
<dbReference type="Pfam" id="PF00621">
    <property type="entry name" value="RhoGEF"/>
    <property type="match status" value="1"/>
</dbReference>
<dbReference type="InterPro" id="IPR000219">
    <property type="entry name" value="DH_dom"/>
</dbReference>
<feature type="compositionally biased region" description="Basic residues" evidence="2">
    <location>
        <begin position="578"/>
        <end position="593"/>
    </location>
</feature>
<protein>
    <recommendedName>
        <fullName evidence="7">Pleckstrin homology domain-containing family G member 7</fullName>
    </recommendedName>
</protein>
<gene>
    <name evidence="5" type="ORF">BaRGS_00024430</name>
</gene>
<name>A0ABD0KB70_9CAEN</name>
<reference evidence="5 6" key="1">
    <citation type="journal article" date="2023" name="Sci. Data">
        <title>Genome assembly of the Korean intertidal mud-creeper Batillaria attramentaria.</title>
        <authorList>
            <person name="Patra A.K."/>
            <person name="Ho P.T."/>
            <person name="Jun S."/>
            <person name="Lee S.J."/>
            <person name="Kim Y."/>
            <person name="Won Y.J."/>
        </authorList>
    </citation>
    <scope>NUCLEOTIDE SEQUENCE [LARGE SCALE GENOMIC DNA]</scope>
    <source>
        <strain evidence="5">Wonlab-2016</strain>
    </source>
</reference>
<feature type="region of interest" description="Disordered" evidence="2">
    <location>
        <begin position="545"/>
        <end position="603"/>
    </location>
</feature>
<dbReference type="PANTHER" id="PTHR13217:SF6">
    <property type="entry name" value="PLECKSTRIN HOMOLOGY DOMAIN-CONTAINING FAMILY G MEMBER 7"/>
    <property type="match status" value="1"/>
</dbReference>
<dbReference type="PROSITE" id="PS50010">
    <property type="entry name" value="DH_2"/>
    <property type="match status" value="1"/>
</dbReference>
<dbReference type="SUPFAM" id="SSF50729">
    <property type="entry name" value="PH domain-like"/>
    <property type="match status" value="1"/>
</dbReference>
<feature type="domain" description="PH" evidence="3">
    <location>
        <begin position="415"/>
        <end position="543"/>
    </location>
</feature>
<dbReference type="Proteomes" id="UP001519460">
    <property type="component" value="Unassembled WGS sequence"/>
</dbReference>
<dbReference type="InterPro" id="IPR040181">
    <property type="entry name" value="PKHG5/7"/>
</dbReference>
<dbReference type="CDD" id="cd00160">
    <property type="entry name" value="RhoGEF"/>
    <property type="match status" value="1"/>
</dbReference>
<comment type="caution">
    <text evidence="5">The sequence shown here is derived from an EMBL/GenBank/DDBJ whole genome shotgun (WGS) entry which is preliminary data.</text>
</comment>
<sequence>MSALPPLPLMFSGEYVHLRRVWQLRPFRASEGSGHNNIAERLRRRRSSVDLAMNIYPGDLLVQEHHKKLIKRNTIADFYAGRNDGPVASPPDADGSKKGRQPFSLLKLMKTRSKENLTRLDDILRRLKPSEFKDNHLAAYKIVHWSDLITSTDKHSPPITISDTERKRREAVWELFKSECVFLIDHLMVLKHCFMEPLKKVQVEGSLMFAEPQDIFGNLDELCYVSYTFCKDFIAALLKDMSVTDFGRTKVLIKAFQRFSTHSKDGAVFHTYCINYTNALTYLEKLRQNPEFAEFERWCEQDPRCNRLQLTDLLVAPMQHCTKLPLLLANVRKYTESEMERQMVTESIEKVETSLQQLEEKMKWIKNVERVQEIQRQIIWPVASELDPRCVIPDCLKSTLSKQPCERLLTCTKRQLLHEGPLTLIESPKPIDVHVFLFDDLLLITKVKKTTTRKKQGGDVGAKSPSGGAADRASYIVLRQPLAMDRFTLHDIAPPDASANGLKNVMVLVHISRFQQVIGVFTLQSPSEAAKVTWLNQLREAKEKYAESQSSRQNSFKENKDPRGEDRDSRPDSGLSRSPRRVKRNSLNRKVPAKSRSMDAVFI</sequence>
<proteinExistence type="predicted"/>
<dbReference type="InterPro" id="IPR011993">
    <property type="entry name" value="PH-like_dom_sf"/>
</dbReference>
<feature type="compositionally biased region" description="Basic and acidic residues" evidence="2">
    <location>
        <begin position="555"/>
        <end position="571"/>
    </location>
</feature>
<evidence type="ECO:0000313" key="6">
    <source>
        <dbReference type="Proteomes" id="UP001519460"/>
    </source>
</evidence>
<feature type="coiled-coil region" evidence="1">
    <location>
        <begin position="341"/>
        <end position="368"/>
    </location>
</feature>
<evidence type="ECO:0000256" key="1">
    <source>
        <dbReference type="SAM" id="Coils"/>
    </source>
</evidence>